<dbReference type="PANTHER" id="PTHR33932:SF4">
    <property type="entry name" value="NA(+)_H(+) ANTIPORTER SUBUNIT B"/>
    <property type="match status" value="1"/>
</dbReference>
<evidence type="ECO:0000313" key="10">
    <source>
        <dbReference type="EMBL" id="OSY36171.1"/>
    </source>
</evidence>
<keyword evidence="6 8" id="KW-0472">Membrane</keyword>
<feature type="region of interest" description="Disordered" evidence="7">
    <location>
        <begin position="1"/>
        <end position="24"/>
    </location>
</feature>
<evidence type="ECO:0000256" key="6">
    <source>
        <dbReference type="ARBA" id="ARBA00023136"/>
    </source>
</evidence>
<keyword evidence="4 8" id="KW-0812">Transmembrane</keyword>
<comment type="similarity">
    <text evidence="2">Belongs to the CPA3 antiporters (TC 2.A.63) subunit B family.</text>
</comment>
<keyword evidence="5 8" id="KW-1133">Transmembrane helix</keyword>
<dbReference type="PANTHER" id="PTHR33932">
    <property type="entry name" value="NA(+)/H(+) ANTIPORTER SUBUNIT B"/>
    <property type="match status" value="1"/>
</dbReference>
<gene>
    <name evidence="10" type="primary">mrpB</name>
    <name evidence="10" type="ORF">BG845_05569</name>
</gene>
<feature type="transmembrane region" description="Helical" evidence="8">
    <location>
        <begin position="78"/>
        <end position="94"/>
    </location>
</feature>
<evidence type="ECO:0000256" key="1">
    <source>
        <dbReference type="ARBA" id="ARBA00004651"/>
    </source>
</evidence>
<evidence type="ECO:0000256" key="2">
    <source>
        <dbReference type="ARBA" id="ARBA00009425"/>
    </source>
</evidence>
<feature type="transmembrane region" description="Helical" evidence="8">
    <location>
        <begin position="155"/>
        <end position="177"/>
    </location>
</feature>
<comment type="subcellular location">
    <subcellularLocation>
        <location evidence="1">Cell membrane</location>
        <topology evidence="1">Multi-pass membrane protein</topology>
    </subcellularLocation>
</comment>
<evidence type="ECO:0000256" key="7">
    <source>
        <dbReference type="SAM" id="MobiDB-lite"/>
    </source>
</evidence>
<dbReference type="GO" id="GO:0005886">
    <property type="term" value="C:plasma membrane"/>
    <property type="evidence" value="ECO:0007669"/>
    <property type="project" value="UniProtKB-SubCell"/>
</dbReference>
<organism evidence="10 11">
    <name type="scientific">Pseudonocardia autotrophica</name>
    <name type="common">Amycolata autotrophica</name>
    <name type="synonym">Nocardia autotrophica</name>
    <dbReference type="NCBI Taxonomy" id="2074"/>
    <lineage>
        <taxon>Bacteria</taxon>
        <taxon>Bacillati</taxon>
        <taxon>Actinomycetota</taxon>
        <taxon>Actinomycetes</taxon>
        <taxon>Pseudonocardiales</taxon>
        <taxon>Pseudonocardiaceae</taxon>
        <taxon>Pseudonocardia</taxon>
    </lineage>
</organism>
<feature type="transmembrane region" description="Helical" evidence="8">
    <location>
        <begin position="114"/>
        <end position="135"/>
    </location>
</feature>
<evidence type="ECO:0000256" key="3">
    <source>
        <dbReference type="ARBA" id="ARBA00022475"/>
    </source>
</evidence>
<evidence type="ECO:0000256" key="8">
    <source>
        <dbReference type="SAM" id="Phobius"/>
    </source>
</evidence>
<name>A0A1Y2MM73_PSEAH</name>
<evidence type="ECO:0000256" key="5">
    <source>
        <dbReference type="ARBA" id="ARBA00022989"/>
    </source>
</evidence>
<dbReference type="EMBL" id="MIGB01000042">
    <property type="protein sequence ID" value="OSY36171.1"/>
    <property type="molecule type" value="Genomic_DNA"/>
</dbReference>
<sequence length="204" mass="21455">MTTSREASALPATEPAGSAPVGDESWARWDEPTGQWMLPGHCPDTRERTLVLEAAARLLFPTVLVFSVFLLFEGHYGPGGGFSGGLVAGLAFVLRHIAGGDDNLGSKFRIRPPVVVGTGLTIAVLTGLAPVLWGGAVLESTKWTITFGDFGYLDIVTSLLLDVGVYLLIIGVVLDLLRSLGSGIARDAREAGEDPPGRDLGGDR</sequence>
<reference evidence="10 11" key="1">
    <citation type="submission" date="2016-09" db="EMBL/GenBank/DDBJ databases">
        <title>Pseudonocardia autotrophica DSM535, a candidate organism with high potential of specific P450 cytochromes.</title>
        <authorList>
            <person name="Grumaz C."/>
            <person name="Vainshtein Y."/>
            <person name="Kirstahler P."/>
            <person name="Sohn K."/>
        </authorList>
    </citation>
    <scope>NUCLEOTIDE SEQUENCE [LARGE SCALE GENOMIC DNA]</scope>
    <source>
        <strain evidence="10 11">DSM 535</strain>
    </source>
</reference>
<dbReference type="AlphaFoldDB" id="A0A1Y2MM73"/>
<dbReference type="Pfam" id="PF04039">
    <property type="entry name" value="MnhB"/>
    <property type="match status" value="1"/>
</dbReference>
<dbReference type="Proteomes" id="UP000194360">
    <property type="component" value="Unassembled WGS sequence"/>
</dbReference>
<dbReference type="OrthoDB" id="3436314at2"/>
<evidence type="ECO:0000313" key="11">
    <source>
        <dbReference type="Proteomes" id="UP000194360"/>
    </source>
</evidence>
<keyword evidence="11" id="KW-1185">Reference proteome</keyword>
<feature type="domain" description="Na+/H+ antiporter MnhB subunit-related protein" evidence="9">
    <location>
        <begin position="51"/>
        <end position="174"/>
    </location>
</feature>
<keyword evidence="3" id="KW-1003">Cell membrane</keyword>
<evidence type="ECO:0000259" key="9">
    <source>
        <dbReference type="Pfam" id="PF04039"/>
    </source>
</evidence>
<dbReference type="InterPro" id="IPR050622">
    <property type="entry name" value="CPA3_antiporter_subunitB"/>
</dbReference>
<protein>
    <submittedName>
        <fullName evidence="10">Na(+)/H(+) antiporter subunit B</fullName>
    </submittedName>
</protein>
<accession>A0A1Y2MM73</accession>
<proteinExistence type="inferred from homology"/>
<dbReference type="RefSeq" id="WP_085915690.1">
    <property type="nucleotide sequence ID" value="NZ_AP018920.1"/>
</dbReference>
<evidence type="ECO:0000256" key="4">
    <source>
        <dbReference type="ARBA" id="ARBA00022692"/>
    </source>
</evidence>
<dbReference type="InterPro" id="IPR007182">
    <property type="entry name" value="MnhB"/>
</dbReference>
<dbReference type="STRING" id="2074.BG845_05569"/>
<feature type="transmembrane region" description="Helical" evidence="8">
    <location>
        <begin position="54"/>
        <end position="72"/>
    </location>
</feature>
<comment type="caution">
    <text evidence="10">The sequence shown here is derived from an EMBL/GenBank/DDBJ whole genome shotgun (WGS) entry which is preliminary data.</text>
</comment>